<dbReference type="InterPro" id="IPR010499">
    <property type="entry name" value="AraC_E-bd"/>
</dbReference>
<evidence type="ECO:0000259" key="1">
    <source>
        <dbReference type="SMART" id="SM00871"/>
    </source>
</evidence>
<dbReference type="SMART" id="SM00871">
    <property type="entry name" value="AraC_E_bind"/>
    <property type="match status" value="1"/>
</dbReference>
<keyword evidence="3" id="KW-1185">Reference proteome</keyword>
<dbReference type="InterPro" id="IPR029442">
    <property type="entry name" value="GyrI-like"/>
</dbReference>
<dbReference type="RefSeq" id="WP_311426268.1">
    <property type="nucleotide sequence ID" value="NZ_JAVRIA010000001.1"/>
</dbReference>
<gene>
    <name evidence="2" type="ORF">RM697_02510</name>
</gene>
<dbReference type="Gene3D" id="3.20.80.10">
    <property type="entry name" value="Regulatory factor, effector binding domain"/>
    <property type="match status" value="1"/>
</dbReference>
<name>A0ABU2YKF5_9FLAO</name>
<comment type="caution">
    <text evidence="2">The sequence shown here is derived from an EMBL/GenBank/DDBJ whole genome shotgun (WGS) entry which is preliminary data.</text>
</comment>
<accession>A0ABU2YKF5</accession>
<proteinExistence type="predicted"/>
<evidence type="ECO:0000313" key="3">
    <source>
        <dbReference type="Proteomes" id="UP001259492"/>
    </source>
</evidence>
<organism evidence="2 3">
    <name type="scientific">Microcosmobacter mediterraneus</name>
    <dbReference type="NCBI Taxonomy" id="3075607"/>
    <lineage>
        <taxon>Bacteria</taxon>
        <taxon>Pseudomonadati</taxon>
        <taxon>Bacteroidota</taxon>
        <taxon>Flavobacteriia</taxon>
        <taxon>Flavobacteriales</taxon>
        <taxon>Flavobacteriaceae</taxon>
        <taxon>Microcosmobacter</taxon>
    </lineage>
</organism>
<dbReference type="SUPFAM" id="SSF55136">
    <property type="entry name" value="Probable bacterial effector-binding domain"/>
    <property type="match status" value="1"/>
</dbReference>
<dbReference type="Pfam" id="PF06445">
    <property type="entry name" value="GyrI-like"/>
    <property type="match status" value="1"/>
</dbReference>
<feature type="domain" description="AraC effector-binding" evidence="1">
    <location>
        <begin position="2"/>
        <end position="158"/>
    </location>
</feature>
<reference evidence="2 3" key="1">
    <citation type="submission" date="2023-09" db="EMBL/GenBank/DDBJ databases">
        <authorList>
            <person name="Rey-Velasco X."/>
        </authorList>
    </citation>
    <scope>NUCLEOTIDE SEQUENCE [LARGE SCALE GENOMIC DNA]</scope>
    <source>
        <strain evidence="2 3">W332</strain>
    </source>
</reference>
<dbReference type="InterPro" id="IPR011256">
    <property type="entry name" value="Reg_factor_effector_dom_sf"/>
</dbReference>
<protein>
    <submittedName>
        <fullName evidence="2">GyrI-like domain-containing protein</fullName>
    </submittedName>
</protein>
<evidence type="ECO:0000313" key="2">
    <source>
        <dbReference type="EMBL" id="MDT0557503.1"/>
    </source>
</evidence>
<sequence>MQTPKIEQVSKKVLVGHSVEMSLQENKTFELFSGFMPKRKQIVNAISEDIYEVMLYNNTHFKAFSPKNTFTKWATLEVSNTDKIPNHINTLVIDEGLYAVFLYKGLPKDFGRLMRYILSEWLPQSNYQLDHRPHFNVLGEAYKRNHPDSEEKVYIPIKI</sequence>
<dbReference type="EMBL" id="JAVRIA010000001">
    <property type="protein sequence ID" value="MDT0557503.1"/>
    <property type="molecule type" value="Genomic_DNA"/>
</dbReference>
<dbReference type="Proteomes" id="UP001259492">
    <property type="component" value="Unassembled WGS sequence"/>
</dbReference>